<feature type="compositionally biased region" description="Basic and acidic residues" evidence="3">
    <location>
        <begin position="283"/>
        <end position="293"/>
    </location>
</feature>
<reference evidence="5 6" key="1">
    <citation type="journal article" date="2023" name="Plants (Basel)">
        <title>Bridging the Gap: Combining Genomics and Transcriptomics Approaches to Understand Stylosanthes scabra, an Orphan Legume from the Brazilian Caatinga.</title>
        <authorList>
            <person name="Ferreira-Neto J.R.C."/>
            <person name="da Silva M.D."/>
            <person name="Binneck E."/>
            <person name="de Melo N.F."/>
            <person name="da Silva R.H."/>
            <person name="de Melo A.L.T.M."/>
            <person name="Pandolfi V."/>
            <person name="Bustamante F.O."/>
            <person name="Brasileiro-Vidal A.C."/>
            <person name="Benko-Iseppon A.M."/>
        </authorList>
    </citation>
    <scope>NUCLEOTIDE SEQUENCE [LARGE SCALE GENOMIC DNA]</scope>
    <source>
        <tissue evidence="5">Leaves</tissue>
    </source>
</reference>
<feature type="compositionally biased region" description="Low complexity" evidence="3">
    <location>
        <begin position="403"/>
        <end position="432"/>
    </location>
</feature>
<organism evidence="5 6">
    <name type="scientific">Stylosanthes scabra</name>
    <dbReference type="NCBI Taxonomy" id="79078"/>
    <lineage>
        <taxon>Eukaryota</taxon>
        <taxon>Viridiplantae</taxon>
        <taxon>Streptophyta</taxon>
        <taxon>Embryophyta</taxon>
        <taxon>Tracheophyta</taxon>
        <taxon>Spermatophyta</taxon>
        <taxon>Magnoliopsida</taxon>
        <taxon>eudicotyledons</taxon>
        <taxon>Gunneridae</taxon>
        <taxon>Pentapetalae</taxon>
        <taxon>rosids</taxon>
        <taxon>fabids</taxon>
        <taxon>Fabales</taxon>
        <taxon>Fabaceae</taxon>
        <taxon>Papilionoideae</taxon>
        <taxon>50 kb inversion clade</taxon>
        <taxon>dalbergioids sensu lato</taxon>
        <taxon>Dalbergieae</taxon>
        <taxon>Pterocarpus clade</taxon>
        <taxon>Stylosanthes</taxon>
    </lineage>
</organism>
<feature type="region of interest" description="Disordered" evidence="3">
    <location>
        <begin position="159"/>
        <end position="328"/>
    </location>
</feature>
<feature type="domain" description="RRM" evidence="4">
    <location>
        <begin position="18"/>
        <end position="100"/>
    </location>
</feature>
<dbReference type="SUPFAM" id="SSF54928">
    <property type="entry name" value="RNA-binding domain, RBD"/>
    <property type="match status" value="1"/>
</dbReference>
<evidence type="ECO:0000256" key="3">
    <source>
        <dbReference type="SAM" id="MobiDB-lite"/>
    </source>
</evidence>
<dbReference type="CDD" id="cd00590">
    <property type="entry name" value="RRM_SF"/>
    <property type="match status" value="1"/>
</dbReference>
<dbReference type="PROSITE" id="PS50102">
    <property type="entry name" value="RRM"/>
    <property type="match status" value="1"/>
</dbReference>
<dbReference type="InterPro" id="IPR000504">
    <property type="entry name" value="RRM_dom"/>
</dbReference>
<dbReference type="SMART" id="SM00360">
    <property type="entry name" value="RRM"/>
    <property type="match status" value="1"/>
</dbReference>
<evidence type="ECO:0000256" key="2">
    <source>
        <dbReference type="PROSITE-ProRule" id="PRU00176"/>
    </source>
</evidence>
<feature type="compositionally biased region" description="Low complexity" evidence="3">
    <location>
        <begin position="170"/>
        <end position="181"/>
    </location>
</feature>
<gene>
    <name evidence="5" type="ORF">PIB30_009769</name>
</gene>
<evidence type="ECO:0000256" key="1">
    <source>
        <dbReference type="ARBA" id="ARBA00022884"/>
    </source>
</evidence>
<keyword evidence="6" id="KW-1185">Reference proteome</keyword>
<dbReference type="Proteomes" id="UP001341840">
    <property type="component" value="Unassembled WGS sequence"/>
</dbReference>
<evidence type="ECO:0000313" key="5">
    <source>
        <dbReference type="EMBL" id="MED6192406.1"/>
    </source>
</evidence>
<protein>
    <recommendedName>
        <fullName evidence="4">RRM domain-containing protein</fullName>
    </recommendedName>
</protein>
<dbReference type="InterPro" id="IPR035979">
    <property type="entry name" value="RBD_domain_sf"/>
</dbReference>
<dbReference type="PANTHER" id="PTHR21245">
    <property type="entry name" value="HETEROGENEOUS NUCLEAR RIBONUCLEOPROTEIN"/>
    <property type="match status" value="1"/>
</dbReference>
<feature type="compositionally biased region" description="Basic and acidic residues" evidence="3">
    <location>
        <begin position="201"/>
        <end position="212"/>
    </location>
</feature>
<proteinExistence type="predicted"/>
<evidence type="ECO:0000313" key="6">
    <source>
        <dbReference type="Proteomes" id="UP001341840"/>
    </source>
</evidence>
<accession>A0ABU6X2N2</accession>
<feature type="region of interest" description="Disordered" evidence="3">
    <location>
        <begin position="99"/>
        <end position="144"/>
    </location>
</feature>
<dbReference type="Pfam" id="PF00076">
    <property type="entry name" value="RRM_1"/>
    <property type="match status" value="1"/>
</dbReference>
<dbReference type="EMBL" id="JASCZI010211471">
    <property type="protein sequence ID" value="MED6192406.1"/>
    <property type="molecule type" value="Genomic_DNA"/>
</dbReference>
<dbReference type="Gene3D" id="3.30.70.330">
    <property type="match status" value="1"/>
</dbReference>
<name>A0ABU6X2N2_9FABA</name>
<dbReference type="InterPro" id="IPR012677">
    <property type="entry name" value="Nucleotide-bd_a/b_plait_sf"/>
</dbReference>
<comment type="caution">
    <text evidence="5">The sequence shown here is derived from an EMBL/GenBank/DDBJ whole genome shotgun (WGS) entry which is preliminary data.</text>
</comment>
<sequence length="432" mass="47851">MMRKVLCQRRSSMMRRVKTVFIDFLPPSWDEDYVQDLLKKYGEIEKIELARNMPAASRKDFGFVTFGTHAAAVECADSITISGLGEGDKKAKVRARLSRPLQKGSRRHVSHAAYSSGRNSGILARPSRARPAPPSVPAHAVRRIGSRVPPVRPVSVMDRRPVSVRDRRPVMSMSVRSRPVSHLARSSERRSSASGYPKSSMKREYGRREDLPPPRSRVAVDYGSRMSSQKHLSYRDYPDHGSGYPELHKSTSRASAAAPLRSYVDNGYGQRFERPPLSSSHLSHHEGRSRDFDTLSGSKRPYSVIDDVPPRYADTGARQSRSRLNYEYGGSTSHYGDAYGDRLGRSSVGYSSGRSSIYTQDLHGMYSSRQSTSYSAGSFGGSDRGLYSSSYGGDYISRGSDVGGRSYSSIYSSRGVGGSSSYMSGSRSRSYY</sequence>
<evidence type="ECO:0000259" key="4">
    <source>
        <dbReference type="PROSITE" id="PS50102"/>
    </source>
</evidence>
<feature type="region of interest" description="Disordered" evidence="3">
    <location>
        <begin position="397"/>
        <end position="432"/>
    </location>
</feature>
<keyword evidence="1 2" id="KW-0694">RNA-binding</keyword>
<feature type="compositionally biased region" description="Basic and acidic residues" evidence="3">
    <location>
        <begin position="159"/>
        <end position="169"/>
    </location>
</feature>